<reference evidence="1 2" key="1">
    <citation type="journal article" date="2016" name="Nat. Commun.">
        <title>Thousands of microbial genomes shed light on interconnected biogeochemical processes in an aquifer system.</title>
        <authorList>
            <person name="Anantharaman K."/>
            <person name="Brown C.T."/>
            <person name="Hug L.A."/>
            <person name="Sharon I."/>
            <person name="Castelle C.J."/>
            <person name="Probst A.J."/>
            <person name="Thomas B.C."/>
            <person name="Singh A."/>
            <person name="Wilkins M.J."/>
            <person name="Karaoz U."/>
            <person name="Brodie E.L."/>
            <person name="Williams K.H."/>
            <person name="Hubbard S.S."/>
            <person name="Banfield J.F."/>
        </authorList>
    </citation>
    <scope>NUCLEOTIDE SEQUENCE [LARGE SCALE GENOMIC DNA]</scope>
</reference>
<dbReference type="EMBL" id="MHKZ01000053">
    <property type="protein sequence ID" value="OGY98822.1"/>
    <property type="molecule type" value="Genomic_DNA"/>
</dbReference>
<dbReference type="Proteomes" id="UP000176287">
    <property type="component" value="Unassembled WGS sequence"/>
</dbReference>
<evidence type="ECO:0000313" key="2">
    <source>
        <dbReference type="Proteomes" id="UP000176287"/>
    </source>
</evidence>
<comment type="caution">
    <text evidence="1">The sequence shown here is derived from an EMBL/GenBank/DDBJ whole genome shotgun (WGS) entry which is preliminary data.</text>
</comment>
<accession>A0A1G2CBR4</accession>
<protein>
    <submittedName>
        <fullName evidence="1">Uncharacterized protein</fullName>
    </submittedName>
</protein>
<name>A0A1G2CBR4_9BACT</name>
<gene>
    <name evidence="1" type="ORF">A3B13_03135</name>
</gene>
<organism evidence="1 2">
    <name type="scientific">Candidatus Liptonbacteria bacterium RIFCSPLOWO2_01_FULL_45_15</name>
    <dbReference type="NCBI Taxonomy" id="1798649"/>
    <lineage>
        <taxon>Bacteria</taxon>
        <taxon>Candidatus Liptoniibacteriota</taxon>
    </lineage>
</organism>
<proteinExistence type="predicted"/>
<evidence type="ECO:0000313" key="1">
    <source>
        <dbReference type="EMBL" id="OGY98822.1"/>
    </source>
</evidence>
<sequence>MLAVIGLFTGTFMWYFDKPPMDQQLSATIAQKSITAAISDVRIMFIVGEGRTRNERINDAKEKITAIVNSGKYNVLDIDTYPDYGSLGAVIAYDTKTKGEGNNLRIVFVDDDSPWWYSGENKAKAIEASLKEVLAEVKYRTIRIKANTNRVSALLSAEVYYAVGKE</sequence>
<dbReference type="AlphaFoldDB" id="A0A1G2CBR4"/>